<evidence type="ECO:0000313" key="2">
    <source>
        <dbReference type="EMBL" id="KAK9890777.1"/>
    </source>
</evidence>
<name>A0AAW1VFH4_9CUCU</name>
<feature type="transmembrane region" description="Helical" evidence="1">
    <location>
        <begin position="87"/>
        <end position="112"/>
    </location>
</feature>
<feature type="transmembrane region" description="Helical" evidence="1">
    <location>
        <begin position="132"/>
        <end position="153"/>
    </location>
</feature>
<keyword evidence="3" id="KW-1185">Reference proteome</keyword>
<feature type="transmembrane region" description="Helical" evidence="1">
    <location>
        <begin position="260"/>
        <end position="289"/>
    </location>
</feature>
<evidence type="ECO:0000313" key="3">
    <source>
        <dbReference type="Proteomes" id="UP001431783"/>
    </source>
</evidence>
<keyword evidence="1" id="KW-0472">Membrane</keyword>
<feature type="transmembrane region" description="Helical" evidence="1">
    <location>
        <begin position="169"/>
        <end position="191"/>
    </location>
</feature>
<keyword evidence="1" id="KW-0812">Transmembrane</keyword>
<feature type="transmembrane region" description="Helical" evidence="1">
    <location>
        <begin position="197"/>
        <end position="214"/>
    </location>
</feature>
<evidence type="ECO:0000256" key="1">
    <source>
        <dbReference type="SAM" id="Phobius"/>
    </source>
</evidence>
<comment type="caution">
    <text evidence="2">The sequence shown here is derived from an EMBL/GenBank/DDBJ whole genome shotgun (WGS) entry which is preliminary data.</text>
</comment>
<reference evidence="2 3" key="1">
    <citation type="submission" date="2023-03" db="EMBL/GenBank/DDBJ databases">
        <title>Genome insight into feeding habits of ladybird beetles.</title>
        <authorList>
            <person name="Li H.-S."/>
            <person name="Huang Y.-H."/>
            <person name="Pang H."/>
        </authorList>
    </citation>
    <scope>NUCLEOTIDE SEQUENCE [LARGE SCALE GENOMIC DNA]</scope>
    <source>
        <strain evidence="2">SYSU_2023b</strain>
        <tissue evidence="2">Whole body</tissue>
    </source>
</reference>
<proteinExistence type="predicted"/>
<gene>
    <name evidence="2" type="ORF">WA026_012122</name>
</gene>
<dbReference type="AlphaFoldDB" id="A0AAW1VFH4"/>
<feature type="transmembrane region" description="Helical" evidence="1">
    <location>
        <begin position="48"/>
        <end position="75"/>
    </location>
</feature>
<dbReference type="Proteomes" id="UP001431783">
    <property type="component" value="Unassembled WGS sequence"/>
</dbReference>
<protein>
    <recommendedName>
        <fullName evidence="4">G-protein coupled receptors family 1 profile domain-containing protein</fullName>
    </recommendedName>
</protein>
<sequence>MENEILNFTKVEEDPFAHIDANVPNVSKLANEWNHWKPTPLQKILTHAYLIFGIVKFFTVIAVVLVDILIIYLILRYKRLRKNFNLYILHFAILNLTGHIIEPLFLIAHILVRSGFKSVHNVYCYMDMLKESLLYVSFIFIICLALDWSIFYFKDTTGSVQKAYKHKFAILYSLLGLFSFINCSTCNLSIYSLASDILFFSMPPFAVALLFIHYKRRSTILNNEQLKTEHYLWVSTIVFVVYIPLYLMDGLFRAISHETSVVVITALIAFEEMFSIISVVSPICILVYLMKWNKHIRMAFDTTFRRTVREYGSDNLDDASDNEEIVGDDVQKTTAVTNGATAQNIFVP</sequence>
<accession>A0AAW1VFH4</accession>
<feature type="transmembrane region" description="Helical" evidence="1">
    <location>
        <begin position="230"/>
        <end position="248"/>
    </location>
</feature>
<dbReference type="SUPFAM" id="SSF81321">
    <property type="entry name" value="Family A G protein-coupled receptor-like"/>
    <property type="match status" value="1"/>
</dbReference>
<organism evidence="2 3">
    <name type="scientific">Henosepilachna vigintioctopunctata</name>
    <dbReference type="NCBI Taxonomy" id="420089"/>
    <lineage>
        <taxon>Eukaryota</taxon>
        <taxon>Metazoa</taxon>
        <taxon>Ecdysozoa</taxon>
        <taxon>Arthropoda</taxon>
        <taxon>Hexapoda</taxon>
        <taxon>Insecta</taxon>
        <taxon>Pterygota</taxon>
        <taxon>Neoptera</taxon>
        <taxon>Endopterygota</taxon>
        <taxon>Coleoptera</taxon>
        <taxon>Polyphaga</taxon>
        <taxon>Cucujiformia</taxon>
        <taxon>Coccinelloidea</taxon>
        <taxon>Coccinellidae</taxon>
        <taxon>Epilachninae</taxon>
        <taxon>Epilachnini</taxon>
        <taxon>Henosepilachna</taxon>
    </lineage>
</organism>
<keyword evidence="1" id="KW-1133">Transmembrane helix</keyword>
<evidence type="ECO:0008006" key="4">
    <source>
        <dbReference type="Google" id="ProtNLM"/>
    </source>
</evidence>
<dbReference type="EMBL" id="JARQZJ010000126">
    <property type="protein sequence ID" value="KAK9890777.1"/>
    <property type="molecule type" value="Genomic_DNA"/>
</dbReference>